<dbReference type="InterPro" id="IPR048964">
    <property type="entry name" value="ArgZ/ArgE-like_C_1st"/>
</dbReference>
<protein>
    <recommendedName>
        <fullName evidence="5">ornithine cyclodeaminase</fullName>
        <ecNumber evidence="5">4.3.1.12</ecNumber>
    </recommendedName>
</protein>
<keyword evidence="3" id="KW-0520">NAD</keyword>
<organism evidence="9">
    <name type="scientific">metagenome</name>
    <dbReference type="NCBI Taxonomy" id="256318"/>
    <lineage>
        <taxon>unclassified sequences</taxon>
        <taxon>metagenomes</taxon>
    </lineage>
</organism>
<dbReference type="InterPro" id="IPR007545">
    <property type="entry name" value="LOR/SDH_bifunc_enz_cons_dom"/>
</dbReference>
<dbReference type="Gene3D" id="3.40.50.10690">
    <property type="entry name" value="putative lor/sdh protein like domains"/>
    <property type="match status" value="1"/>
</dbReference>
<dbReference type="GO" id="GO:0008473">
    <property type="term" value="F:ornithine cyclodeaminase activity"/>
    <property type="evidence" value="ECO:0007669"/>
    <property type="project" value="UniProtKB-EC"/>
</dbReference>
<name>A0A2P2CDY7_9ZZZZ</name>
<evidence type="ECO:0000256" key="5">
    <source>
        <dbReference type="ARBA" id="ARBA00066346"/>
    </source>
</evidence>
<evidence type="ECO:0000256" key="1">
    <source>
        <dbReference type="ARBA" id="ARBA00001911"/>
    </source>
</evidence>
<dbReference type="InterPro" id="IPR005239">
    <property type="entry name" value="ArgZ/ArgE-like"/>
</dbReference>
<dbReference type="NCBIfam" id="TIGR00300">
    <property type="entry name" value="TIGR00300 family protein"/>
    <property type="match status" value="1"/>
</dbReference>
<dbReference type="InterPro" id="IPR048963">
    <property type="entry name" value="ArgZ/ArgE-like_C_2nd"/>
</dbReference>
<proteinExistence type="predicted"/>
<dbReference type="EMBL" id="CZKB01000012">
    <property type="protein sequence ID" value="CUR60180.1"/>
    <property type="molecule type" value="Genomic_DNA"/>
</dbReference>
<gene>
    <name evidence="9" type="ORF">NOCA120117</name>
</gene>
<dbReference type="EC" id="4.3.1.12" evidence="5"/>
<evidence type="ECO:0000256" key="4">
    <source>
        <dbReference type="ARBA" id="ARBA00023239"/>
    </source>
</evidence>
<dbReference type="Gene3D" id="3.30.70.2690">
    <property type="entry name" value="LOR/SDH bifunctional enzyme, conserved domain"/>
    <property type="match status" value="1"/>
</dbReference>
<sequence length="412" mass="44076">MGSSETVEVTGHLMDSGILSRILDDIRDYGGDYVIDRFDVGHEANDPSSARITVEAEDEDSLQRLLMRLQTRGVNQLDPGEAVVGVAERDGVLPDGFYSTTNLETRIRLEGAWYDVENPEMDCGLAVIDSPAGVRVRTVPMSDVEAGMRIVIGATGIQVSVPRPDSATDASGQLVGETPYDKPQAVLVRQVADEMRRTRAEGRRLLWVAGPGVVHTGAVPALVALIRGGFVDVLFAGNALATHDIESSLYGTSLGVDLSVTQGVEHGHEHHVRALNTVRKAGSIAQAVADGVVTSGIMHALVTHQKRYVLVGSVRDDGPLPDVHTDVIEGQRAMRAEIADVGYCLMMATQLHSVATANILPATVPLVCVDLNPSTVTKLADRGSNRGRGIVTDVGLFLEQLALELVPDYRRG</sequence>
<feature type="domain" description="LOR/SDH bifunctional enzyme conserved" evidence="6">
    <location>
        <begin position="5"/>
        <end position="102"/>
    </location>
</feature>
<dbReference type="AlphaFoldDB" id="A0A2P2CDY7"/>
<evidence type="ECO:0000259" key="6">
    <source>
        <dbReference type="Pfam" id="PF04455"/>
    </source>
</evidence>
<evidence type="ECO:0000259" key="8">
    <source>
        <dbReference type="Pfam" id="PF21571"/>
    </source>
</evidence>
<feature type="domain" description="Arginine dihydrolase ArgZ/ArgE-like C-terminal first subdomain" evidence="8">
    <location>
        <begin position="104"/>
        <end position="165"/>
    </location>
</feature>
<comment type="cofactor">
    <cofactor evidence="1">
        <name>NAD(+)</name>
        <dbReference type="ChEBI" id="CHEBI:57540"/>
    </cofactor>
</comment>
<dbReference type="Pfam" id="PF21571">
    <property type="entry name" value="ArgZ-like_C_1st"/>
    <property type="match status" value="1"/>
</dbReference>
<dbReference type="GO" id="GO:0000166">
    <property type="term" value="F:nucleotide binding"/>
    <property type="evidence" value="ECO:0007669"/>
    <property type="project" value="UniProtKB-KW"/>
</dbReference>
<keyword evidence="4" id="KW-0456">Lyase</keyword>
<feature type="domain" description="Arginine dihydrolase ArgZ/ArgE-like C-terminal second subdomain" evidence="7">
    <location>
        <begin position="189"/>
        <end position="401"/>
    </location>
</feature>
<evidence type="ECO:0000259" key="7">
    <source>
        <dbReference type="Pfam" id="PF21570"/>
    </source>
</evidence>
<reference evidence="9" key="1">
    <citation type="submission" date="2015-08" db="EMBL/GenBank/DDBJ databases">
        <authorList>
            <person name="Babu N.S."/>
            <person name="Beckwith C.J."/>
            <person name="Beseler K.G."/>
            <person name="Brison A."/>
            <person name="Carone J.V."/>
            <person name="Caskin T.P."/>
            <person name="Diamond M."/>
            <person name="Durham M.E."/>
            <person name="Foxe J.M."/>
            <person name="Go M."/>
            <person name="Henderson B.A."/>
            <person name="Jones I.B."/>
            <person name="McGettigan J.A."/>
            <person name="Micheletti S.J."/>
            <person name="Nasrallah M.E."/>
            <person name="Ortiz D."/>
            <person name="Piller C.R."/>
            <person name="Privatt S.R."/>
            <person name="Schneider S.L."/>
            <person name="Sharp S."/>
            <person name="Smith T.C."/>
            <person name="Stanton J.D."/>
            <person name="Ullery H.E."/>
            <person name="Wilson R.J."/>
            <person name="Serrano M.G."/>
            <person name="Buck G."/>
            <person name="Lee V."/>
            <person name="Wang Y."/>
            <person name="Carvalho R."/>
            <person name="Voegtly L."/>
            <person name="Shi R."/>
            <person name="Duckworth R."/>
            <person name="Johnson A."/>
            <person name="Loviza R."/>
            <person name="Walstead R."/>
            <person name="Shah Z."/>
            <person name="Kiflezghi M."/>
            <person name="Wade K."/>
            <person name="Ball S.L."/>
            <person name="Bradley K.W."/>
            <person name="Asai D.J."/>
            <person name="Bowman C.A."/>
            <person name="Russell D.A."/>
            <person name="Pope W.H."/>
            <person name="Jacobs-Sera D."/>
            <person name="Hendrix R.W."/>
            <person name="Hatfull G.F."/>
        </authorList>
    </citation>
    <scope>NUCLEOTIDE SEQUENCE</scope>
</reference>
<evidence type="ECO:0000256" key="3">
    <source>
        <dbReference type="ARBA" id="ARBA00023027"/>
    </source>
</evidence>
<dbReference type="CDD" id="cd12144">
    <property type="entry name" value="SDH_N_domain"/>
    <property type="match status" value="1"/>
</dbReference>
<dbReference type="Pfam" id="PF21570">
    <property type="entry name" value="ArgZ-like_C_2nd"/>
    <property type="match status" value="1"/>
</dbReference>
<evidence type="ECO:0000313" key="9">
    <source>
        <dbReference type="EMBL" id="CUR60180.1"/>
    </source>
</evidence>
<dbReference type="Pfam" id="PF04455">
    <property type="entry name" value="Saccharop_dh_N"/>
    <property type="match status" value="1"/>
</dbReference>
<accession>A0A2P2CDY7</accession>
<dbReference type="InterPro" id="IPR043009">
    <property type="entry name" value="LOR/SDH_bifunc_enz_cons_dom_sf"/>
</dbReference>
<keyword evidence="2" id="KW-0547">Nucleotide-binding</keyword>
<evidence type="ECO:0000256" key="2">
    <source>
        <dbReference type="ARBA" id="ARBA00022741"/>
    </source>
</evidence>